<proteinExistence type="predicted"/>
<dbReference type="Proteomes" id="UP000435112">
    <property type="component" value="Unassembled WGS sequence"/>
</dbReference>
<dbReference type="EMBL" id="QXFV01006677">
    <property type="protein sequence ID" value="KAE8960765.1"/>
    <property type="molecule type" value="Genomic_DNA"/>
</dbReference>
<dbReference type="Proteomes" id="UP000429607">
    <property type="component" value="Unassembled WGS sequence"/>
</dbReference>
<accession>A0A6A3GV47</accession>
<evidence type="ECO:0000313" key="6">
    <source>
        <dbReference type="Proteomes" id="UP000434957"/>
    </source>
</evidence>
<dbReference type="Proteomes" id="UP000434957">
    <property type="component" value="Unassembled WGS sequence"/>
</dbReference>
<evidence type="ECO:0000313" key="3">
    <source>
        <dbReference type="EMBL" id="KAE9000739.1"/>
    </source>
</evidence>
<protein>
    <submittedName>
        <fullName evidence="2">Uncharacterized protein</fullName>
    </submittedName>
</protein>
<name>A0A6A3GV47_9STRA</name>
<organism evidence="2 5">
    <name type="scientific">Phytophthora rubi</name>
    <dbReference type="NCBI Taxonomy" id="129364"/>
    <lineage>
        <taxon>Eukaryota</taxon>
        <taxon>Sar</taxon>
        <taxon>Stramenopiles</taxon>
        <taxon>Oomycota</taxon>
        <taxon>Peronosporomycetes</taxon>
        <taxon>Peronosporales</taxon>
        <taxon>Peronosporaceae</taxon>
        <taxon>Phytophthora</taxon>
    </lineage>
</organism>
<reference evidence="5 7" key="1">
    <citation type="submission" date="2018-09" db="EMBL/GenBank/DDBJ databases">
        <title>Genomic investigation of the strawberry pathogen Phytophthora fragariae indicates pathogenicity is determined by transcriptional variation in three key races.</title>
        <authorList>
            <person name="Adams T.M."/>
            <person name="Armitage A.D."/>
            <person name="Sobczyk M.K."/>
            <person name="Bates H.J."/>
            <person name="Dunwell J.M."/>
            <person name="Nellist C.F."/>
            <person name="Harrison R.J."/>
        </authorList>
    </citation>
    <scope>NUCLEOTIDE SEQUENCE [LARGE SCALE GENOMIC DNA]</scope>
    <source>
        <strain evidence="2 5">SCRP249</strain>
        <strain evidence="3 7">SCRP324</strain>
        <strain evidence="4 6">SCRP333</strain>
    </source>
</reference>
<evidence type="ECO:0000313" key="5">
    <source>
        <dbReference type="Proteomes" id="UP000429607"/>
    </source>
</evidence>
<dbReference type="AlphaFoldDB" id="A0A6A3GV47"/>
<gene>
    <name evidence="2" type="ORF">PR001_g30274</name>
    <name evidence="3" type="ORF">PR002_g18101</name>
    <name evidence="4" type="ORF">PR003_g32774</name>
</gene>
<comment type="caution">
    <text evidence="2">The sequence shown here is derived from an EMBL/GenBank/DDBJ whole genome shotgun (WGS) entry which is preliminary data.</text>
</comment>
<keyword evidence="6" id="KW-1185">Reference proteome</keyword>
<evidence type="ECO:0000313" key="4">
    <source>
        <dbReference type="EMBL" id="KAE9264526.1"/>
    </source>
</evidence>
<evidence type="ECO:0000313" key="2">
    <source>
        <dbReference type="EMBL" id="KAE8960765.1"/>
    </source>
</evidence>
<dbReference type="EMBL" id="QXFU01001517">
    <property type="protein sequence ID" value="KAE9000739.1"/>
    <property type="molecule type" value="Genomic_DNA"/>
</dbReference>
<evidence type="ECO:0000256" key="1">
    <source>
        <dbReference type="SAM" id="MobiDB-lite"/>
    </source>
</evidence>
<feature type="region of interest" description="Disordered" evidence="1">
    <location>
        <begin position="20"/>
        <end position="41"/>
    </location>
</feature>
<sequence>MEQELAVLRTRLADADKRVAEAKGQVKDAREQVDKRANDADKRVADAKEMMADKAREQDNANGMDYSRDWVVRFEFVQYLDLANRNALGVHGLEGGMRSVMGMPMPAWVPELAIGYPKPGKI</sequence>
<evidence type="ECO:0000313" key="7">
    <source>
        <dbReference type="Proteomes" id="UP000435112"/>
    </source>
</evidence>
<dbReference type="EMBL" id="QXFT01008354">
    <property type="protein sequence ID" value="KAE9264526.1"/>
    <property type="molecule type" value="Genomic_DNA"/>
</dbReference>
<dbReference type="OrthoDB" id="10279951at2759"/>